<dbReference type="Proteomes" id="UP000198504">
    <property type="component" value="Unassembled WGS sequence"/>
</dbReference>
<dbReference type="AlphaFoldDB" id="A0A1H9LCI6"/>
<proteinExistence type="predicted"/>
<keyword evidence="3" id="KW-1185">Reference proteome</keyword>
<evidence type="ECO:0000313" key="2">
    <source>
        <dbReference type="EMBL" id="SER08865.1"/>
    </source>
</evidence>
<feature type="region of interest" description="Disordered" evidence="1">
    <location>
        <begin position="1"/>
        <end position="75"/>
    </location>
</feature>
<feature type="compositionally biased region" description="Basic and acidic residues" evidence="1">
    <location>
        <begin position="23"/>
        <end position="59"/>
    </location>
</feature>
<dbReference type="STRING" id="1036181.SAMN05421756_108248"/>
<dbReference type="EMBL" id="FOFA01000008">
    <property type="protein sequence ID" value="SER08865.1"/>
    <property type="molecule type" value="Genomic_DNA"/>
</dbReference>
<sequence>MTEQTTSPEPDPTPAPAAGDPAGDDHGAALERSAEAIDEAREAEAPVAARDDITTRDSEMAGEYSEDPGGEGGHP</sequence>
<organism evidence="2 3">
    <name type="scientific">Microlunatus flavus</name>
    <dbReference type="NCBI Taxonomy" id="1036181"/>
    <lineage>
        <taxon>Bacteria</taxon>
        <taxon>Bacillati</taxon>
        <taxon>Actinomycetota</taxon>
        <taxon>Actinomycetes</taxon>
        <taxon>Propionibacteriales</taxon>
        <taxon>Propionibacteriaceae</taxon>
        <taxon>Microlunatus</taxon>
    </lineage>
</organism>
<gene>
    <name evidence="2" type="ORF">SAMN05421756_108248</name>
</gene>
<evidence type="ECO:0000256" key="1">
    <source>
        <dbReference type="SAM" id="MobiDB-lite"/>
    </source>
</evidence>
<protein>
    <submittedName>
        <fullName evidence="2">Uncharacterized protein</fullName>
    </submittedName>
</protein>
<dbReference type="RefSeq" id="WP_091184257.1">
    <property type="nucleotide sequence ID" value="NZ_FOFA01000008.1"/>
</dbReference>
<evidence type="ECO:0000313" key="3">
    <source>
        <dbReference type="Proteomes" id="UP000198504"/>
    </source>
</evidence>
<accession>A0A1H9LCI6</accession>
<reference evidence="3" key="1">
    <citation type="submission" date="2016-10" db="EMBL/GenBank/DDBJ databases">
        <authorList>
            <person name="Varghese N."/>
            <person name="Submissions S."/>
        </authorList>
    </citation>
    <scope>NUCLEOTIDE SEQUENCE [LARGE SCALE GENOMIC DNA]</scope>
    <source>
        <strain evidence="3">CGMCC 4.6856</strain>
    </source>
</reference>
<name>A0A1H9LCI6_9ACTN</name>